<reference evidence="2" key="1">
    <citation type="journal article" date="2022" name="Mol. Ecol. Resour.">
        <title>The genomes of chicory, endive, great burdock and yacon provide insights into Asteraceae palaeo-polyploidization history and plant inulin production.</title>
        <authorList>
            <person name="Fan W."/>
            <person name="Wang S."/>
            <person name="Wang H."/>
            <person name="Wang A."/>
            <person name="Jiang F."/>
            <person name="Liu H."/>
            <person name="Zhao H."/>
            <person name="Xu D."/>
            <person name="Zhang Y."/>
        </authorList>
    </citation>
    <scope>NUCLEOTIDE SEQUENCE [LARGE SCALE GENOMIC DNA]</scope>
    <source>
        <strain evidence="2">cv. Yunnan</strain>
    </source>
</reference>
<evidence type="ECO:0000313" key="1">
    <source>
        <dbReference type="EMBL" id="KAI3825507.1"/>
    </source>
</evidence>
<keyword evidence="2" id="KW-1185">Reference proteome</keyword>
<organism evidence="1 2">
    <name type="scientific">Smallanthus sonchifolius</name>
    <dbReference type="NCBI Taxonomy" id="185202"/>
    <lineage>
        <taxon>Eukaryota</taxon>
        <taxon>Viridiplantae</taxon>
        <taxon>Streptophyta</taxon>
        <taxon>Embryophyta</taxon>
        <taxon>Tracheophyta</taxon>
        <taxon>Spermatophyta</taxon>
        <taxon>Magnoliopsida</taxon>
        <taxon>eudicotyledons</taxon>
        <taxon>Gunneridae</taxon>
        <taxon>Pentapetalae</taxon>
        <taxon>asterids</taxon>
        <taxon>campanulids</taxon>
        <taxon>Asterales</taxon>
        <taxon>Asteraceae</taxon>
        <taxon>Asteroideae</taxon>
        <taxon>Heliantheae alliance</taxon>
        <taxon>Millerieae</taxon>
        <taxon>Smallanthus</taxon>
    </lineage>
</organism>
<sequence length="504" mass="56811">MTDAPSRKDVSLGTGDSPNPIGKKVPSKPTKSLKRKRSDTSNSSSQDEDIPPTPTSKGDDLTEAPFDATKNGENNIVKWFFDQKHKSIFIQREYGRIENLKAYDSQSTSSPRIFSALDKKCLLQNDLENAAEIPKAQKIQSRIRSIFKETLKRKIEDLDKPDNMHKAAESNPTKPIFTSVAVESSSIAAEDTLKDKAKGKMPIIEEEEIEKDIPSTTTYDPQSIIPGTNMPLVELSTPTPQQTPSPRKDLSIPSPQRTTTTPSSSRKKRIVIKKRKASITSWNQVGKRYVIKRDDNTREIFKCISDVMELSNSDLERIVSLGIDRFNDSGSARLLLQALKKRGFNVREEEKKEEEPLETIPIVSWELLRMTGQFLIIYQNGVQEYLSADRIVTLHRQLDSLSSAESSQEEDEGKKEKSFGNEDDPDSSDNDEFAVDTEVPLAESQVPISEWYYDLELKKFVIKRLDFTYSVFSNLVDLSVLSPAELKLPSLMPISTTTKEITKL</sequence>
<comment type="caution">
    <text evidence="1">The sequence shown here is derived from an EMBL/GenBank/DDBJ whole genome shotgun (WGS) entry which is preliminary data.</text>
</comment>
<gene>
    <name evidence="1" type="ORF">L1987_06997</name>
</gene>
<protein>
    <submittedName>
        <fullName evidence="1">Uncharacterized protein</fullName>
    </submittedName>
</protein>
<dbReference type="Proteomes" id="UP001056120">
    <property type="component" value="Linkage Group LG02"/>
</dbReference>
<name>A0ACB9JZS7_9ASTR</name>
<accession>A0ACB9JZS7</accession>
<dbReference type="EMBL" id="CM042019">
    <property type="protein sequence ID" value="KAI3825507.1"/>
    <property type="molecule type" value="Genomic_DNA"/>
</dbReference>
<proteinExistence type="predicted"/>
<evidence type="ECO:0000313" key="2">
    <source>
        <dbReference type="Proteomes" id="UP001056120"/>
    </source>
</evidence>
<reference evidence="1 2" key="2">
    <citation type="journal article" date="2022" name="Mol. Ecol. Resour.">
        <title>The genomes of chicory, endive, great burdock and yacon provide insights into Asteraceae paleo-polyploidization history and plant inulin production.</title>
        <authorList>
            <person name="Fan W."/>
            <person name="Wang S."/>
            <person name="Wang H."/>
            <person name="Wang A."/>
            <person name="Jiang F."/>
            <person name="Liu H."/>
            <person name="Zhao H."/>
            <person name="Xu D."/>
            <person name="Zhang Y."/>
        </authorList>
    </citation>
    <scope>NUCLEOTIDE SEQUENCE [LARGE SCALE GENOMIC DNA]</scope>
    <source>
        <strain evidence="2">cv. Yunnan</strain>
        <tissue evidence="1">Leaves</tissue>
    </source>
</reference>